<protein>
    <recommendedName>
        <fullName evidence="1">MATH domain-containing protein</fullName>
    </recommendedName>
</protein>
<dbReference type="Gene3D" id="2.60.210.10">
    <property type="entry name" value="Apoptosis, Tumor Necrosis Factor Receptor Associated Protein 2, Chain A"/>
    <property type="match status" value="2"/>
</dbReference>
<evidence type="ECO:0000259" key="1">
    <source>
        <dbReference type="PROSITE" id="PS50144"/>
    </source>
</evidence>
<sequence>MQKPLICISNCKCLEIYILVCIDTEVLVRRFYKMKTKWGFSQFLSQKTFNNAANGYLVDDCCIFGAEVFVIQRPLKLEKSVLKKPSGGTITWKMDNFSKFDQEFCKSPVVSIDGIKWYLSAYPKGDVSSKDTHLSVFLELLEPITLLPNFEVYVKCKLRLRNQINFNHLEKIVENRFTSTSTDWGFTRFVALEDVYDSSKGYMLKDSLTVEAEFILISKTE</sequence>
<dbReference type="AlphaFoldDB" id="A0A9W7HKT4"/>
<dbReference type="EMBL" id="BSYR01000016">
    <property type="protein sequence ID" value="GMI78956.1"/>
    <property type="molecule type" value="Genomic_DNA"/>
</dbReference>
<dbReference type="InterPro" id="IPR002083">
    <property type="entry name" value="MATH/TRAF_dom"/>
</dbReference>
<accession>A0A9W7HKT4</accession>
<reference evidence="2" key="1">
    <citation type="submission" date="2023-05" db="EMBL/GenBank/DDBJ databases">
        <title>Genome and transcriptome analyses reveal genes involved in the formation of fine ridges on petal epidermal cells in Hibiscus trionum.</title>
        <authorList>
            <person name="Koshimizu S."/>
            <person name="Masuda S."/>
            <person name="Ishii T."/>
            <person name="Shirasu K."/>
            <person name="Hoshino A."/>
            <person name="Arita M."/>
        </authorList>
    </citation>
    <scope>NUCLEOTIDE SEQUENCE</scope>
    <source>
        <strain evidence="2">Hamamatsu line</strain>
    </source>
</reference>
<dbReference type="PANTHER" id="PTHR46162">
    <property type="entry name" value="TRAF-LIKE FAMILY PROTEIN"/>
    <property type="match status" value="1"/>
</dbReference>
<gene>
    <name evidence="2" type="ORF">HRI_001565000</name>
</gene>
<dbReference type="SMART" id="SM00061">
    <property type="entry name" value="MATH"/>
    <property type="match status" value="1"/>
</dbReference>
<dbReference type="PANTHER" id="PTHR46162:SF40">
    <property type="entry name" value="TRAF-LIKE FAMILY PROTEIN"/>
    <property type="match status" value="1"/>
</dbReference>
<evidence type="ECO:0000313" key="3">
    <source>
        <dbReference type="Proteomes" id="UP001165190"/>
    </source>
</evidence>
<dbReference type="CDD" id="cd00121">
    <property type="entry name" value="MATH"/>
    <property type="match status" value="1"/>
</dbReference>
<comment type="caution">
    <text evidence="2">The sequence shown here is derived from an EMBL/GenBank/DDBJ whole genome shotgun (WGS) entry which is preliminary data.</text>
</comment>
<evidence type="ECO:0000313" key="2">
    <source>
        <dbReference type="EMBL" id="GMI78956.1"/>
    </source>
</evidence>
<feature type="domain" description="MATH" evidence="1">
    <location>
        <begin position="87"/>
        <end position="214"/>
    </location>
</feature>
<feature type="domain" description="MATH" evidence="1">
    <location>
        <begin position="1"/>
        <end position="68"/>
    </location>
</feature>
<dbReference type="InterPro" id="IPR008974">
    <property type="entry name" value="TRAF-like"/>
</dbReference>
<keyword evidence="3" id="KW-1185">Reference proteome</keyword>
<dbReference type="PROSITE" id="PS50144">
    <property type="entry name" value="MATH"/>
    <property type="match status" value="2"/>
</dbReference>
<name>A0A9W7HKT4_HIBTR</name>
<dbReference type="Proteomes" id="UP001165190">
    <property type="component" value="Unassembled WGS sequence"/>
</dbReference>
<proteinExistence type="predicted"/>
<dbReference type="SUPFAM" id="SSF49599">
    <property type="entry name" value="TRAF domain-like"/>
    <property type="match status" value="2"/>
</dbReference>
<organism evidence="2 3">
    <name type="scientific">Hibiscus trionum</name>
    <name type="common">Flower of an hour</name>
    <dbReference type="NCBI Taxonomy" id="183268"/>
    <lineage>
        <taxon>Eukaryota</taxon>
        <taxon>Viridiplantae</taxon>
        <taxon>Streptophyta</taxon>
        <taxon>Embryophyta</taxon>
        <taxon>Tracheophyta</taxon>
        <taxon>Spermatophyta</taxon>
        <taxon>Magnoliopsida</taxon>
        <taxon>eudicotyledons</taxon>
        <taxon>Gunneridae</taxon>
        <taxon>Pentapetalae</taxon>
        <taxon>rosids</taxon>
        <taxon>malvids</taxon>
        <taxon>Malvales</taxon>
        <taxon>Malvaceae</taxon>
        <taxon>Malvoideae</taxon>
        <taxon>Hibiscus</taxon>
    </lineage>
</organism>
<dbReference type="Pfam" id="PF22486">
    <property type="entry name" value="MATH_2"/>
    <property type="match status" value="2"/>
</dbReference>
<dbReference type="OrthoDB" id="1883087at2759"/>